<evidence type="ECO:0000256" key="2">
    <source>
        <dbReference type="ARBA" id="ARBA00008072"/>
    </source>
</evidence>
<sequence length="363" mass="38645">MNHPESTPTMRAAVWHGKNDIRVSDVPLPLPPGPGHVQIRVEWCGICGSDLHEYLAGPIFIPVDTPHPLTGHKGQCILGHEFCGEITELGSGVSGFRTGQRVAADACQHCGQCHYCQHGQYNLCESLAFTGLMTNGAFAQYVNVPANLLYPLPEHFPPEAGALIEPLAVGVHAVKQAGSLVGKTVVVIGAGTIGLCTIMAARAAGASKIITLEMADARKRKALEVGATQVLDTSQCDAVAVIKEMTDGYGADISFECIGHKTTGPLAVEVIRKGGKAILVGIFEEPGAFNFFDLVATEKQVIGSLAYAGEFAHVIDLISDGRFDVTPLITGRIHLEEIVEKGFKELVANKDRNVKIIVSPQPK</sequence>
<dbReference type="InterPro" id="IPR013154">
    <property type="entry name" value="ADH-like_N"/>
</dbReference>
<dbReference type="SUPFAM" id="SSF50129">
    <property type="entry name" value="GroES-like"/>
    <property type="match status" value="1"/>
</dbReference>
<keyword evidence="5" id="KW-0560">Oxidoreductase</keyword>
<dbReference type="PROSITE" id="PS00059">
    <property type="entry name" value="ADH_ZINC"/>
    <property type="match status" value="1"/>
</dbReference>
<name>A0A1Y6BHA4_9NEIS</name>
<keyword evidence="3 6" id="KW-0479">Metal-binding</keyword>
<accession>A0A1Y6BHA4</accession>
<evidence type="ECO:0000256" key="5">
    <source>
        <dbReference type="ARBA" id="ARBA00023002"/>
    </source>
</evidence>
<evidence type="ECO:0000256" key="1">
    <source>
        <dbReference type="ARBA" id="ARBA00001947"/>
    </source>
</evidence>
<evidence type="ECO:0000313" key="8">
    <source>
        <dbReference type="EMBL" id="SMF09983.1"/>
    </source>
</evidence>
<feature type="domain" description="Enoyl reductase (ER)" evidence="7">
    <location>
        <begin position="17"/>
        <end position="358"/>
    </location>
</feature>
<dbReference type="RefSeq" id="WP_085275576.1">
    <property type="nucleotide sequence ID" value="NZ_FXAG01000005.1"/>
</dbReference>
<organism evidence="8 9">
    <name type="scientific">Pseudogulbenkiania subflava DSM 22618</name>
    <dbReference type="NCBI Taxonomy" id="1123014"/>
    <lineage>
        <taxon>Bacteria</taxon>
        <taxon>Pseudomonadati</taxon>
        <taxon>Pseudomonadota</taxon>
        <taxon>Betaproteobacteria</taxon>
        <taxon>Neisseriales</taxon>
        <taxon>Chromobacteriaceae</taxon>
        <taxon>Pseudogulbenkiania</taxon>
    </lineage>
</organism>
<dbReference type="SUPFAM" id="SSF51735">
    <property type="entry name" value="NAD(P)-binding Rossmann-fold domains"/>
    <property type="match status" value="1"/>
</dbReference>
<dbReference type="CDD" id="cd08233">
    <property type="entry name" value="butanediol_DH_like"/>
    <property type="match status" value="1"/>
</dbReference>
<dbReference type="GO" id="GO:0016616">
    <property type="term" value="F:oxidoreductase activity, acting on the CH-OH group of donors, NAD or NADP as acceptor"/>
    <property type="evidence" value="ECO:0007669"/>
    <property type="project" value="UniProtKB-ARBA"/>
</dbReference>
<gene>
    <name evidence="8" type="ORF">SAMN02745746_01248</name>
</gene>
<dbReference type="Gene3D" id="3.90.180.10">
    <property type="entry name" value="Medium-chain alcohol dehydrogenases, catalytic domain"/>
    <property type="match status" value="1"/>
</dbReference>
<proteinExistence type="inferred from homology"/>
<evidence type="ECO:0000256" key="6">
    <source>
        <dbReference type="RuleBase" id="RU361277"/>
    </source>
</evidence>
<keyword evidence="9" id="KW-1185">Reference proteome</keyword>
<protein>
    <submittedName>
        <fullName evidence="8">(R,R)-butanediol dehydrogenase / meso-butanediol dehydrogenase / diacetyl reductase</fullName>
    </submittedName>
</protein>
<dbReference type="InterPro" id="IPR036291">
    <property type="entry name" value="NAD(P)-bd_dom_sf"/>
</dbReference>
<dbReference type="Proteomes" id="UP000192920">
    <property type="component" value="Unassembled WGS sequence"/>
</dbReference>
<dbReference type="InterPro" id="IPR020843">
    <property type="entry name" value="ER"/>
</dbReference>
<dbReference type="InterPro" id="IPR013149">
    <property type="entry name" value="ADH-like_C"/>
</dbReference>
<comment type="similarity">
    <text evidence="2 6">Belongs to the zinc-containing alcohol dehydrogenase family.</text>
</comment>
<evidence type="ECO:0000256" key="3">
    <source>
        <dbReference type="ARBA" id="ARBA00022723"/>
    </source>
</evidence>
<dbReference type="Pfam" id="PF08240">
    <property type="entry name" value="ADH_N"/>
    <property type="match status" value="1"/>
</dbReference>
<evidence type="ECO:0000256" key="4">
    <source>
        <dbReference type="ARBA" id="ARBA00022833"/>
    </source>
</evidence>
<dbReference type="SMART" id="SM00829">
    <property type="entry name" value="PKS_ER"/>
    <property type="match status" value="1"/>
</dbReference>
<dbReference type="InterPro" id="IPR002328">
    <property type="entry name" value="ADH_Zn_CS"/>
</dbReference>
<dbReference type="AlphaFoldDB" id="A0A1Y6BHA4"/>
<dbReference type="Pfam" id="PF00107">
    <property type="entry name" value="ADH_zinc_N"/>
    <property type="match status" value="1"/>
</dbReference>
<dbReference type="PANTHER" id="PTHR43161">
    <property type="entry name" value="SORBITOL DEHYDROGENASE"/>
    <property type="match status" value="1"/>
</dbReference>
<dbReference type="PANTHER" id="PTHR43161:SF26">
    <property type="entry name" value="GALACTITOL 1-PHOSPHATE 5-DEHYDROGENASE"/>
    <property type="match status" value="1"/>
</dbReference>
<dbReference type="Gene3D" id="3.40.50.720">
    <property type="entry name" value="NAD(P)-binding Rossmann-like Domain"/>
    <property type="match status" value="1"/>
</dbReference>
<dbReference type="GO" id="GO:0008270">
    <property type="term" value="F:zinc ion binding"/>
    <property type="evidence" value="ECO:0007669"/>
    <property type="project" value="InterPro"/>
</dbReference>
<evidence type="ECO:0000259" key="7">
    <source>
        <dbReference type="SMART" id="SM00829"/>
    </source>
</evidence>
<comment type="cofactor">
    <cofactor evidence="1 6">
        <name>Zn(2+)</name>
        <dbReference type="ChEBI" id="CHEBI:29105"/>
    </cofactor>
</comment>
<keyword evidence="4 6" id="KW-0862">Zinc</keyword>
<dbReference type="STRING" id="1123014.SAMN02745746_01248"/>
<reference evidence="9" key="1">
    <citation type="submission" date="2017-04" db="EMBL/GenBank/DDBJ databases">
        <authorList>
            <person name="Varghese N."/>
            <person name="Submissions S."/>
        </authorList>
    </citation>
    <scope>NUCLEOTIDE SEQUENCE [LARGE SCALE GENOMIC DNA]</scope>
    <source>
        <strain evidence="9">DSM 22618</strain>
    </source>
</reference>
<evidence type="ECO:0000313" key="9">
    <source>
        <dbReference type="Proteomes" id="UP000192920"/>
    </source>
</evidence>
<dbReference type="InterPro" id="IPR011032">
    <property type="entry name" value="GroES-like_sf"/>
</dbReference>
<dbReference type="EMBL" id="FXAG01000005">
    <property type="protein sequence ID" value="SMF09983.1"/>
    <property type="molecule type" value="Genomic_DNA"/>
</dbReference>